<protein>
    <submittedName>
        <fullName evidence="9">HokG</fullName>
    </submittedName>
</protein>
<proteinExistence type="inferred from homology"/>
<keyword evidence="5 8" id="KW-0812">Transmembrane</keyword>
<evidence type="ECO:0000256" key="2">
    <source>
        <dbReference type="ARBA" id="ARBA00022475"/>
    </source>
</evidence>
<dbReference type="InterPro" id="IPR018084">
    <property type="entry name" value="Hok/gef_toxin_CS"/>
</dbReference>
<evidence type="ECO:0000313" key="9">
    <source>
        <dbReference type="EMBL" id="ASD49347.1"/>
    </source>
</evidence>
<comment type="similarity">
    <text evidence="8">Belongs to the hok/gef family.</text>
</comment>
<keyword evidence="3" id="KW-0997">Cell inner membrane</keyword>
<gene>
    <name evidence="9" type="primary">hokG</name>
</gene>
<evidence type="ECO:0000256" key="8">
    <source>
        <dbReference type="RuleBase" id="RU221113"/>
    </source>
</evidence>
<dbReference type="RefSeq" id="WP_005322083.1">
    <property type="nucleotide sequence ID" value="NZ_CDDW01000096.1"/>
</dbReference>
<dbReference type="AlphaFoldDB" id="A0A1Q4MCY0"/>
<keyword evidence="2" id="KW-1003">Cell membrane</keyword>
<reference evidence="9" key="1">
    <citation type="submission" date="2017-01" db="EMBL/GenBank/DDBJ databases">
        <title>Plasmid composition in Aeromonas salmonicida subsp. salmonicida 01-B526 unravels unsuspected type three secretion system loss patterns.</title>
        <authorList>
            <person name="Tanaka K.H."/>
            <person name="Vincent A.T."/>
            <person name="Emond-Rheault J.-G."/>
            <person name="Adamczuk M."/>
            <person name="Frenette M."/>
            <person name="Charette S.J."/>
        </authorList>
    </citation>
    <scope>NUCLEOTIDE SEQUENCE</scope>
    <source>
        <strain evidence="9">01-B526</strain>
        <plasmid evidence="9">pAsa5</plasmid>
    </source>
</reference>
<dbReference type="Pfam" id="PF01848">
    <property type="entry name" value="HOK_GEF"/>
    <property type="match status" value="1"/>
</dbReference>
<dbReference type="PROSITE" id="PS00556">
    <property type="entry name" value="HOK_GEF"/>
    <property type="match status" value="1"/>
</dbReference>
<dbReference type="EMBL" id="KY555069">
    <property type="protein sequence ID" value="ASD49347.1"/>
    <property type="molecule type" value="Genomic_DNA"/>
</dbReference>
<feature type="transmembrane region" description="Helical" evidence="8">
    <location>
        <begin position="6"/>
        <end position="24"/>
    </location>
</feature>
<evidence type="ECO:0000256" key="6">
    <source>
        <dbReference type="ARBA" id="ARBA00022989"/>
    </source>
</evidence>
<evidence type="ECO:0000256" key="1">
    <source>
        <dbReference type="ARBA" id="ARBA00004377"/>
    </source>
</evidence>
<evidence type="ECO:0000256" key="4">
    <source>
        <dbReference type="ARBA" id="ARBA00022649"/>
    </source>
</evidence>
<dbReference type="PRINTS" id="PR00281">
    <property type="entry name" value="HOKGEFTOXIC"/>
</dbReference>
<keyword evidence="7 8" id="KW-0472">Membrane</keyword>
<dbReference type="GO" id="GO:0005886">
    <property type="term" value="C:plasma membrane"/>
    <property type="evidence" value="ECO:0007669"/>
    <property type="project" value="UniProtKB-SubCell"/>
</dbReference>
<sequence length="50" mass="5456">MPGKTAVMALLIVCVTVLAFTALVRDSLCELSVRQGGTEIRAYLAYEPRE</sequence>
<evidence type="ECO:0000256" key="5">
    <source>
        <dbReference type="ARBA" id="ARBA00022692"/>
    </source>
</evidence>
<keyword evidence="6 8" id="KW-1133">Transmembrane helix</keyword>
<comment type="subcellular location">
    <subcellularLocation>
        <location evidence="1 8">Cell inner membrane</location>
        <topology evidence="1 8">Single-pass membrane protein</topology>
    </subcellularLocation>
</comment>
<organism evidence="9">
    <name type="scientific">Aeromonas salmonicida subsp. salmonicida</name>
    <dbReference type="NCBI Taxonomy" id="29491"/>
    <lineage>
        <taxon>Bacteria</taxon>
        <taxon>Pseudomonadati</taxon>
        <taxon>Pseudomonadota</taxon>
        <taxon>Gammaproteobacteria</taxon>
        <taxon>Aeromonadales</taxon>
        <taxon>Aeromonadaceae</taxon>
        <taxon>Aeromonas</taxon>
    </lineage>
</organism>
<keyword evidence="4" id="KW-1277">Toxin-antitoxin system</keyword>
<name>A0A1Q4MCY0_AERSS</name>
<evidence type="ECO:0000256" key="3">
    <source>
        <dbReference type="ARBA" id="ARBA00022519"/>
    </source>
</evidence>
<evidence type="ECO:0000256" key="7">
    <source>
        <dbReference type="ARBA" id="ARBA00023136"/>
    </source>
</evidence>
<accession>A0A1Q4MCY0</accession>
<geneLocation type="plasmid" evidence="9">
    <name>pAsa5</name>
</geneLocation>
<keyword evidence="9" id="KW-0614">Plasmid</keyword>
<dbReference type="InterPro" id="IPR000021">
    <property type="entry name" value="Hok/gef_toxin"/>
</dbReference>